<feature type="domain" description="PAS" evidence="4">
    <location>
        <begin position="138"/>
        <end position="186"/>
    </location>
</feature>
<dbReference type="PANTHER" id="PTHR24422">
    <property type="entry name" value="CHEMOTAXIS PROTEIN METHYLTRANSFERASE"/>
    <property type="match status" value="1"/>
</dbReference>
<sequence>MFRNRKLEAALTQCQNERDDARAVLAALNRSLAIIEFTPDGTILSANDSFCALMGYSLTQLQGQHHRILCTADYTATPAYDQFWAKLRAGEYFRDKVKRVTQSGKELWLQATYNPVLDREGRVTRIYKIATDITAREEEAELSHALVAAINRAMAVIEFDMNGRVLTANANFLELMGYRLEEIQGRPHRDFCLSAFADSPEYAEFWARLGRGESFSGQFERVAKDGHHVWLEAAYNPVLDAKGQPIKVVKIASDITERVTQQQAEQASAKLAYDISKNTEGVSSKGEAVIADTVAKMTRIAELVRDSSSRVEKLGQQSDQITSIVNTIKEIADQTNLLALNAAIEAARAGESGRGFSVVADEVRKLAERTSNSTTEIAAMIGAIQSDTRSVIDTMGTGLGEVDQGVTLVQEAGQAIQEIRSGAHQVVEAVGKLSSTLTAG</sequence>
<organism evidence="6 7">
    <name type="scientific">Azospira inquinata</name>
    <dbReference type="NCBI Taxonomy" id="2785627"/>
    <lineage>
        <taxon>Bacteria</taxon>
        <taxon>Pseudomonadati</taxon>
        <taxon>Pseudomonadota</taxon>
        <taxon>Betaproteobacteria</taxon>
        <taxon>Rhodocyclales</taxon>
        <taxon>Rhodocyclaceae</taxon>
        <taxon>Azospira</taxon>
    </lineage>
</organism>
<dbReference type="InterPro" id="IPR013656">
    <property type="entry name" value="PAS_4"/>
</dbReference>
<dbReference type="SMART" id="SM00086">
    <property type="entry name" value="PAC"/>
    <property type="match status" value="2"/>
</dbReference>
<dbReference type="InterPro" id="IPR000014">
    <property type="entry name" value="PAS"/>
</dbReference>
<dbReference type="RefSeq" id="WP_216130368.1">
    <property type="nucleotide sequence ID" value="NZ_CP064782.1"/>
</dbReference>
<dbReference type="PROSITE" id="PS50112">
    <property type="entry name" value="PAS"/>
    <property type="match status" value="1"/>
</dbReference>
<dbReference type="InterPro" id="IPR050903">
    <property type="entry name" value="Bact_Chemotaxis_MeTrfase"/>
</dbReference>
<evidence type="ECO:0000256" key="2">
    <source>
        <dbReference type="SAM" id="Coils"/>
    </source>
</evidence>
<dbReference type="CDD" id="cd11386">
    <property type="entry name" value="MCP_signal"/>
    <property type="match status" value="1"/>
</dbReference>
<keyword evidence="2" id="KW-0175">Coiled coil</keyword>
<name>A0A975XTH4_9RHOO</name>
<dbReference type="InterPro" id="IPR001610">
    <property type="entry name" value="PAC"/>
</dbReference>
<accession>A0A975XTH4</accession>
<dbReference type="Pfam" id="PF08448">
    <property type="entry name" value="PAS_4"/>
    <property type="match status" value="2"/>
</dbReference>
<dbReference type="NCBIfam" id="TIGR00229">
    <property type="entry name" value="sensory_box"/>
    <property type="match status" value="2"/>
</dbReference>
<evidence type="ECO:0000259" key="3">
    <source>
        <dbReference type="PROSITE" id="PS50111"/>
    </source>
</evidence>
<dbReference type="KEGG" id="aiq:Azoinq_07590"/>
<dbReference type="CDD" id="cd00130">
    <property type="entry name" value="PAS"/>
    <property type="match status" value="2"/>
</dbReference>
<evidence type="ECO:0000256" key="1">
    <source>
        <dbReference type="PROSITE-ProRule" id="PRU00284"/>
    </source>
</evidence>
<dbReference type="PROSITE" id="PS50113">
    <property type="entry name" value="PAC"/>
    <property type="match status" value="2"/>
</dbReference>
<dbReference type="EMBL" id="CP064782">
    <property type="protein sequence ID" value="QWT47746.1"/>
    <property type="molecule type" value="Genomic_DNA"/>
</dbReference>
<evidence type="ECO:0000313" key="7">
    <source>
        <dbReference type="Proteomes" id="UP000683428"/>
    </source>
</evidence>
<protein>
    <submittedName>
        <fullName evidence="6">PAS domain-containing methyl-accepting chemotaxis protein</fullName>
    </submittedName>
</protein>
<feature type="coiled-coil region" evidence="2">
    <location>
        <begin position="4"/>
        <end position="31"/>
    </location>
</feature>
<dbReference type="GO" id="GO:0016020">
    <property type="term" value="C:membrane"/>
    <property type="evidence" value="ECO:0007669"/>
    <property type="project" value="InterPro"/>
</dbReference>
<reference evidence="6" key="1">
    <citation type="submission" date="2020-11" db="EMBL/GenBank/DDBJ databases">
        <title>Azospira inquinata sp. nov.</title>
        <authorList>
            <person name="Moe W.M."/>
            <person name="Mikes M.C."/>
        </authorList>
    </citation>
    <scope>NUCLEOTIDE SEQUENCE</scope>
    <source>
        <strain evidence="6">Azo-3</strain>
    </source>
</reference>
<feature type="domain" description="PAC" evidence="5">
    <location>
        <begin position="213"/>
        <end position="267"/>
    </location>
</feature>
<dbReference type="SMART" id="SM00283">
    <property type="entry name" value="MA"/>
    <property type="match status" value="1"/>
</dbReference>
<keyword evidence="7" id="KW-1185">Reference proteome</keyword>
<evidence type="ECO:0000259" key="5">
    <source>
        <dbReference type="PROSITE" id="PS50113"/>
    </source>
</evidence>
<feature type="domain" description="PAC" evidence="5">
    <location>
        <begin position="93"/>
        <end position="145"/>
    </location>
</feature>
<keyword evidence="1" id="KW-0807">Transducer</keyword>
<dbReference type="InterPro" id="IPR000700">
    <property type="entry name" value="PAS-assoc_C"/>
</dbReference>
<dbReference type="Pfam" id="PF00015">
    <property type="entry name" value="MCPsignal"/>
    <property type="match status" value="1"/>
</dbReference>
<dbReference type="PANTHER" id="PTHR24422:SF10">
    <property type="entry name" value="CHEMOTAXIS PROTEIN METHYLTRANSFERASE 2"/>
    <property type="match status" value="1"/>
</dbReference>
<dbReference type="AlphaFoldDB" id="A0A975XTH4"/>
<evidence type="ECO:0000313" key="6">
    <source>
        <dbReference type="EMBL" id="QWT47746.1"/>
    </source>
</evidence>
<dbReference type="PROSITE" id="PS50111">
    <property type="entry name" value="CHEMOTAXIS_TRANSDUC_2"/>
    <property type="match status" value="1"/>
</dbReference>
<proteinExistence type="predicted"/>
<dbReference type="SMART" id="SM00091">
    <property type="entry name" value="PAS"/>
    <property type="match status" value="2"/>
</dbReference>
<evidence type="ECO:0000259" key="4">
    <source>
        <dbReference type="PROSITE" id="PS50112"/>
    </source>
</evidence>
<gene>
    <name evidence="6" type="ORF">Azoinq_07590</name>
</gene>
<dbReference type="GO" id="GO:0007165">
    <property type="term" value="P:signal transduction"/>
    <property type="evidence" value="ECO:0007669"/>
    <property type="project" value="UniProtKB-KW"/>
</dbReference>
<dbReference type="InterPro" id="IPR004089">
    <property type="entry name" value="MCPsignal_dom"/>
</dbReference>
<feature type="domain" description="Methyl-accepting transducer" evidence="3">
    <location>
        <begin position="241"/>
        <end position="440"/>
    </location>
</feature>
<dbReference type="Proteomes" id="UP000683428">
    <property type="component" value="Chromosome"/>
</dbReference>